<dbReference type="InParanoid" id="A0A1S3KHD3"/>
<evidence type="ECO:0000256" key="1">
    <source>
        <dbReference type="PROSITE-ProRule" id="PRU01023"/>
    </source>
</evidence>
<dbReference type="InterPro" id="IPR042620">
    <property type="entry name" value="NSUN7"/>
</dbReference>
<dbReference type="PROSITE" id="PS51686">
    <property type="entry name" value="SAM_MT_RSMB_NOP"/>
    <property type="match status" value="1"/>
</dbReference>
<dbReference type="GO" id="GO:0008168">
    <property type="term" value="F:methyltransferase activity"/>
    <property type="evidence" value="ECO:0007669"/>
    <property type="project" value="UniProtKB-KW"/>
</dbReference>
<feature type="domain" description="SAM-dependent MTase RsmB/NOP-type" evidence="3">
    <location>
        <begin position="213"/>
        <end position="537"/>
    </location>
</feature>
<keyword evidence="1" id="KW-0949">S-adenosyl-L-methionine</keyword>
<comment type="similarity">
    <text evidence="1">Belongs to the class I-like SAM-binding methyltransferase superfamily. RsmB/NOP family.</text>
</comment>
<dbReference type="STRING" id="7574.A0A1S3KHD3"/>
<gene>
    <name evidence="5" type="primary">LOC106181893</name>
</gene>
<keyword evidence="4" id="KW-1185">Reference proteome</keyword>
<dbReference type="SUPFAM" id="SSF53335">
    <property type="entry name" value="S-adenosyl-L-methionine-dependent methyltransferases"/>
    <property type="match status" value="1"/>
</dbReference>
<organism evidence="4 5">
    <name type="scientific">Lingula anatina</name>
    <name type="common">Brachiopod</name>
    <name type="synonym">Lingula unguis</name>
    <dbReference type="NCBI Taxonomy" id="7574"/>
    <lineage>
        <taxon>Eukaryota</taxon>
        <taxon>Metazoa</taxon>
        <taxon>Spiralia</taxon>
        <taxon>Lophotrochozoa</taxon>
        <taxon>Brachiopoda</taxon>
        <taxon>Linguliformea</taxon>
        <taxon>Lingulata</taxon>
        <taxon>Lingulida</taxon>
        <taxon>Linguloidea</taxon>
        <taxon>Lingulidae</taxon>
        <taxon>Lingula</taxon>
    </lineage>
</organism>
<sequence length="678" mass="75686">MPPILELDRSHGLYGVAAVSRHASTSGISPPKRNMDEKRPYSFHDFNRKEPCRYSHQVFLLAGKIFDALKHPVKEDNPYLRKKQEELDKNKMVQVPKLDFPDGKTKRLTFELSFATLKYQNLLEDLLDDCAVMSQFPEFREDFGLVMVILNDFQNRKFQQRTPLPGETLDPHVTEIEQALYSVKTKLNASLARNRIKYNALSIESLLPAAVQEQSEVGSHLPVFVWVNLLKTSLQSVVEHFKEDGFHFRSFDADEQIVGNQFWADVHCSNVLTFAAEKRQEISQHPLVECGHIVVQDKSSCLGPHSIKAVVSEGDDIAVTNVTSGLTLAHVSSLTQETCGTIYGFGVQSDDHLAQVKETLKQLGANNVKLIMEEFSSVAPDDVRFRNVKAILVTAKCSKSGISNPVDFIVNEGEDMSILKNLSVGETDISRMGEMMANNGAALRHAMRFPRVQAVVYTTHSIVSRENDDVITRAIHAINTINQQNNNRKCQFRIIPPVIPIVEKDLESSPRTVRDRFLKFEKTPKMTGCFCAVVGREAEDKQEAAKDVLARARAMGILGGEEKMDVDDDNNKPNCKPRKKSPKRAKSSFVARKSGLSPQRKATVSLPNAHVTKQHQSHSPAVKVPKKSGVAFGSGVALKEKKRESVVSTSKSTQAATAKTKTMELHIVNHPKPFSKKK</sequence>
<dbReference type="InterPro" id="IPR001678">
    <property type="entry name" value="MeTrfase_RsmB-F_NOP2_dom"/>
</dbReference>
<dbReference type="AlphaFoldDB" id="A0A1S3KHD3"/>
<evidence type="ECO:0000256" key="2">
    <source>
        <dbReference type="SAM" id="MobiDB-lite"/>
    </source>
</evidence>
<dbReference type="InterPro" id="IPR049561">
    <property type="entry name" value="NSUN5_7_fdxn-like"/>
</dbReference>
<dbReference type="GO" id="GO:0003723">
    <property type="term" value="F:RNA binding"/>
    <property type="evidence" value="ECO:0007669"/>
    <property type="project" value="UniProtKB-UniRule"/>
</dbReference>
<dbReference type="GeneID" id="106181893"/>
<dbReference type="OrthoDB" id="6817893at2759"/>
<dbReference type="KEGG" id="lak:106181893"/>
<name>A0A1S3KHD3_LINAN</name>
<protein>
    <submittedName>
        <fullName evidence="5">Methyltransferase NSUN7</fullName>
    </submittedName>
</protein>
<feature type="compositionally biased region" description="Basic residues" evidence="2">
    <location>
        <begin position="575"/>
        <end position="586"/>
    </location>
</feature>
<accession>A0A1S3KHD3</accession>
<dbReference type="PANTHER" id="PTHR14663">
    <property type="entry name" value="METHYLTRANSFERASE NSUN7-RELATED"/>
    <property type="match status" value="1"/>
</dbReference>
<proteinExistence type="inferred from homology"/>
<dbReference type="InterPro" id="IPR029063">
    <property type="entry name" value="SAM-dependent_MTases_sf"/>
</dbReference>
<evidence type="ECO:0000313" key="5">
    <source>
        <dbReference type="RefSeq" id="XP_013421884.1"/>
    </source>
</evidence>
<reference evidence="5" key="1">
    <citation type="submission" date="2025-08" db="UniProtKB">
        <authorList>
            <consortium name="RefSeq"/>
        </authorList>
    </citation>
    <scope>IDENTIFICATION</scope>
    <source>
        <tissue evidence="5">Gonads</tissue>
    </source>
</reference>
<dbReference type="Proteomes" id="UP000085678">
    <property type="component" value="Unplaced"/>
</dbReference>
<dbReference type="GO" id="GO:0032259">
    <property type="term" value="P:methylation"/>
    <property type="evidence" value="ECO:0007669"/>
    <property type="project" value="UniProtKB-KW"/>
</dbReference>
<keyword evidence="1" id="KW-0808">Transferase</keyword>
<dbReference type="Gene3D" id="3.30.70.1170">
    <property type="entry name" value="Sun protein, domain 3"/>
    <property type="match status" value="1"/>
</dbReference>
<comment type="caution">
    <text evidence="1">Lacks conserved residue(s) required for the propagation of feature annotation.</text>
</comment>
<dbReference type="RefSeq" id="XP_013421884.1">
    <property type="nucleotide sequence ID" value="XM_013566430.1"/>
</dbReference>
<dbReference type="Gene3D" id="3.40.50.150">
    <property type="entry name" value="Vaccinia Virus protein VP39"/>
    <property type="match status" value="1"/>
</dbReference>
<evidence type="ECO:0000313" key="4">
    <source>
        <dbReference type="Proteomes" id="UP000085678"/>
    </source>
</evidence>
<evidence type="ECO:0000259" key="3">
    <source>
        <dbReference type="PROSITE" id="PS51686"/>
    </source>
</evidence>
<keyword evidence="1" id="KW-0694">RNA-binding</keyword>
<feature type="region of interest" description="Disordered" evidence="2">
    <location>
        <begin position="562"/>
        <end position="603"/>
    </location>
</feature>
<dbReference type="Pfam" id="PF21148">
    <property type="entry name" value="NSUN5_fdxn-like"/>
    <property type="match status" value="1"/>
</dbReference>
<dbReference type="PANTHER" id="PTHR14663:SF2">
    <property type="entry name" value="METHYLTRANSFERASE NSUN7-RELATED"/>
    <property type="match status" value="1"/>
</dbReference>
<keyword evidence="1 5" id="KW-0489">Methyltransferase</keyword>
<feature type="region of interest" description="Disordered" evidence="2">
    <location>
        <begin position="610"/>
        <end position="629"/>
    </location>
</feature>